<evidence type="ECO:0008006" key="3">
    <source>
        <dbReference type="Google" id="ProtNLM"/>
    </source>
</evidence>
<sequence length="518" mass="60982">MSKTASPALFELIKSLTKSEKRYFKIYASRHTIGEENNGVRIFDFIDQQEKFDEEEIYENFKGEAFLNQFPITKNRLYEQIISALDAFYASKDLEAQLYKMLHSINILYSKGLYDHAVNELKKAKRLANKHNKVAILLQLANKEKMILETRGYQKANTKSIDKHKQETLDLANQYSLYNSLWSLKSKLFIQLNQYGQARSSAELERYNELYEGFKQIEQPKEISFENQYLINHFKSAYYFAILENEKSLELLKENLAHFKANQNKMSEHPNQYFSILTNIIHSESKLGNSKAIHIHLNELKAFPHQLKSNITEDLAIKLFSSINSIELKILNQEGNFNKAIALSEEIKNGLEKYEEEITPFRKAYLAFNMSIAHFGNEDFNQSLKWINVILNNKDLDQKEDIVSFAHLLNLLIHFELKNDDLLPYAIKSTKRFLSKRKRTFKFESLFLKNLTKISNAQNKYEIEDLLQNIDEEIKDLKNDPFESVAFEYFDFHLWLISKVKNKSFQEVKREDYLIKRA</sequence>
<keyword evidence="2" id="KW-1185">Reference proteome</keyword>
<proteinExistence type="predicted"/>
<dbReference type="EMBL" id="QFRJ01000006">
    <property type="protein sequence ID" value="PWH85450.1"/>
    <property type="molecule type" value="Genomic_DNA"/>
</dbReference>
<dbReference type="OrthoDB" id="714416at2"/>
<gene>
    <name evidence="1" type="ORF">DIT68_09335</name>
</gene>
<dbReference type="Proteomes" id="UP000245370">
    <property type="component" value="Unassembled WGS sequence"/>
</dbReference>
<reference evidence="1 2" key="2">
    <citation type="submission" date="2018-05" db="EMBL/GenBank/DDBJ databases">
        <authorList>
            <person name="Lanie J.A."/>
            <person name="Ng W.-L."/>
            <person name="Kazmierczak K.M."/>
            <person name="Andrzejewski T.M."/>
            <person name="Davidsen T.M."/>
            <person name="Wayne K.J."/>
            <person name="Tettelin H."/>
            <person name="Glass J.I."/>
            <person name="Rusch D."/>
            <person name="Podicherti R."/>
            <person name="Tsui H.-C.T."/>
            <person name="Winkler M.E."/>
        </authorList>
    </citation>
    <scope>NUCLEOTIDE SEQUENCE [LARGE SCALE GENOMIC DNA]</scope>
    <source>
        <strain evidence="1 2">C305</strain>
    </source>
</reference>
<evidence type="ECO:0000313" key="2">
    <source>
        <dbReference type="Proteomes" id="UP000245370"/>
    </source>
</evidence>
<name>A0A2U2XCH5_9FLAO</name>
<evidence type="ECO:0000313" key="1">
    <source>
        <dbReference type="EMBL" id="PWH85450.1"/>
    </source>
</evidence>
<accession>A0A2U2XCH5</accession>
<dbReference type="RefSeq" id="WP_109359531.1">
    <property type="nucleotide sequence ID" value="NZ_QFRJ01000006.1"/>
</dbReference>
<comment type="caution">
    <text evidence="1">The sequence shown here is derived from an EMBL/GenBank/DDBJ whole genome shotgun (WGS) entry which is preliminary data.</text>
</comment>
<organism evidence="1 2">
    <name type="scientific">Brumimicrobium oceani</name>
    <dbReference type="NCBI Taxonomy" id="2100725"/>
    <lineage>
        <taxon>Bacteria</taxon>
        <taxon>Pseudomonadati</taxon>
        <taxon>Bacteroidota</taxon>
        <taxon>Flavobacteriia</taxon>
        <taxon>Flavobacteriales</taxon>
        <taxon>Crocinitomicaceae</taxon>
        <taxon>Brumimicrobium</taxon>
    </lineage>
</organism>
<reference evidence="1 2" key="1">
    <citation type="submission" date="2018-05" db="EMBL/GenBank/DDBJ databases">
        <title>Brumimicrobium oceani sp. nov., isolated from coastal sediment.</title>
        <authorList>
            <person name="Kou Y."/>
        </authorList>
    </citation>
    <scope>NUCLEOTIDE SEQUENCE [LARGE SCALE GENOMIC DNA]</scope>
    <source>
        <strain evidence="1 2">C305</strain>
    </source>
</reference>
<protein>
    <recommendedName>
        <fullName evidence="3">MalT-like TPR region domain-containing protein</fullName>
    </recommendedName>
</protein>
<dbReference type="AlphaFoldDB" id="A0A2U2XCH5"/>